<reference evidence="4" key="1">
    <citation type="submission" date="2024-04" db="EMBL/GenBank/DDBJ databases">
        <authorList>
            <person name="Shaw F."/>
            <person name="Minotto A."/>
        </authorList>
    </citation>
    <scope>NUCLEOTIDE SEQUENCE [LARGE SCALE GENOMIC DNA]</scope>
</reference>
<gene>
    <name evidence="3" type="ORF">GFSPODELE1_LOCUS2663</name>
</gene>
<feature type="region of interest" description="Disordered" evidence="2">
    <location>
        <begin position="41"/>
        <end position="68"/>
    </location>
</feature>
<feature type="coiled-coil region" evidence="1">
    <location>
        <begin position="176"/>
        <end position="203"/>
    </location>
</feature>
<evidence type="ECO:0000256" key="1">
    <source>
        <dbReference type="SAM" id="Coils"/>
    </source>
</evidence>
<organism evidence="3 4">
    <name type="scientific">Somion occarium</name>
    <dbReference type="NCBI Taxonomy" id="3059160"/>
    <lineage>
        <taxon>Eukaryota</taxon>
        <taxon>Fungi</taxon>
        <taxon>Dikarya</taxon>
        <taxon>Basidiomycota</taxon>
        <taxon>Agaricomycotina</taxon>
        <taxon>Agaricomycetes</taxon>
        <taxon>Polyporales</taxon>
        <taxon>Cerrenaceae</taxon>
        <taxon>Somion</taxon>
    </lineage>
</organism>
<dbReference type="PANTHER" id="PTHR38846">
    <property type="entry name" value="C3H1-TYPE DOMAIN-CONTAINING PROTEIN"/>
    <property type="match status" value="1"/>
</dbReference>
<evidence type="ECO:0000256" key="2">
    <source>
        <dbReference type="SAM" id="MobiDB-lite"/>
    </source>
</evidence>
<accession>A0ABP1CXH3</accession>
<feature type="compositionally biased region" description="Polar residues" evidence="2">
    <location>
        <begin position="250"/>
        <end position="263"/>
    </location>
</feature>
<keyword evidence="4" id="KW-1185">Reference proteome</keyword>
<feature type="compositionally biased region" description="Acidic residues" evidence="2">
    <location>
        <begin position="266"/>
        <end position="280"/>
    </location>
</feature>
<name>A0ABP1CXH3_9APHY</name>
<evidence type="ECO:0008006" key="5">
    <source>
        <dbReference type="Google" id="ProtNLM"/>
    </source>
</evidence>
<dbReference type="Proteomes" id="UP001497453">
    <property type="component" value="Chromosome 11"/>
</dbReference>
<sequence length="461" mass="52002">MVYMWALIPLRPRKLRLTTRTRMNMTRFLSEEENEYLLAEERKHQTSQAHEAPGRAASEHPAESLVDEGSCDDISVRTKCSQRTVESNDSHQSDEEMFLAVECPQAILHASAASYSLKELDSIKKLRKATVAVDPTDVIVISSDDEDDEDKSLALALTIKKRNGINPTQSSQPPTKRRKLNSLAEHERRLANIEAAILKKTAADAVQETIVVQCPPCVFGRSRIPSSPVPRVLHAKNTGKPNLPVDVASKSRSVSYCRSTQLPSSESDDSSSESSSDESDNLLALPNTAVRPSRVGKSDAGKPSVLARYPLDKFFSQFPTFRYRPDAPVNDEFNRLRIHEGWKPRSRMSTAMYTKFREALVDEFNDRYGKDENRIESWQLLCTMLRIDPIPTTLWKCREVVRSTHVNLVDLLDVYRTGEDVEIFEDLEGLQDYTMETTKFFPLQTAKAGGVLKSLLRKILS</sequence>
<dbReference type="PANTHER" id="PTHR38846:SF1">
    <property type="entry name" value="C3H1-TYPE DOMAIN-CONTAINING PROTEIN"/>
    <property type="match status" value="1"/>
</dbReference>
<keyword evidence="1" id="KW-0175">Coiled coil</keyword>
<proteinExistence type="predicted"/>
<evidence type="ECO:0000313" key="3">
    <source>
        <dbReference type="EMBL" id="CAL1699418.1"/>
    </source>
</evidence>
<feature type="region of interest" description="Disordered" evidence="2">
    <location>
        <begin position="228"/>
        <end position="302"/>
    </location>
</feature>
<evidence type="ECO:0000313" key="4">
    <source>
        <dbReference type="Proteomes" id="UP001497453"/>
    </source>
</evidence>
<protein>
    <recommendedName>
        <fullName evidence="5">SPK domain-containing protein</fullName>
    </recommendedName>
</protein>
<dbReference type="EMBL" id="OZ037954">
    <property type="protein sequence ID" value="CAL1699418.1"/>
    <property type="molecule type" value="Genomic_DNA"/>
</dbReference>